<feature type="transmembrane region" description="Helical" evidence="1">
    <location>
        <begin position="74"/>
        <end position="91"/>
    </location>
</feature>
<keyword evidence="1" id="KW-1133">Transmembrane helix</keyword>
<feature type="transmembrane region" description="Helical" evidence="1">
    <location>
        <begin position="341"/>
        <end position="362"/>
    </location>
</feature>
<evidence type="ECO:0000256" key="1">
    <source>
        <dbReference type="SAM" id="Phobius"/>
    </source>
</evidence>
<organism evidence="2 3">
    <name type="scientific">Flavobacterium endoglycinae</name>
    <dbReference type="NCBI Taxonomy" id="2816357"/>
    <lineage>
        <taxon>Bacteria</taxon>
        <taxon>Pseudomonadati</taxon>
        <taxon>Bacteroidota</taxon>
        <taxon>Flavobacteriia</taxon>
        <taxon>Flavobacteriales</taxon>
        <taxon>Flavobacteriaceae</taxon>
        <taxon>Flavobacterium</taxon>
    </lineage>
</organism>
<dbReference type="Proteomes" id="UP000663440">
    <property type="component" value="Chromosome"/>
</dbReference>
<keyword evidence="2" id="KW-0436">Ligase</keyword>
<dbReference type="GO" id="GO:0016874">
    <property type="term" value="F:ligase activity"/>
    <property type="evidence" value="ECO:0007669"/>
    <property type="project" value="UniProtKB-KW"/>
</dbReference>
<sequence length="418" mass="47691">MIKGLKDKSISNLKFSHYIVLFIIIYISDDTFNFGTNENYVYLLAKYIIYLLLTVYLLSVTNLKFLTTLTKSSLVFYLIVFFIILTSFYNFDISGGYLYQIWLFFLALLVVNFYSSKQFIYVYLKIVYTLSFVSLLIFIISNISSSIFQIFPMQTNSAGANVYNLGICMVSFENTYIRNMSIFREPGVFMIYLNFAVILELFFKEEINRRYLLVFILAIVSTFSTAAFIILGTILFAYLFIKSTKKVVLKNKAIILGLIMLAVLFILSSAEFYNMIFDKIGKDSIGEGSSLARGVSVLANFNIFLENFLFGVGIKIYPLTFSKATLALIGVSLDIGNNTNTITTILAVYGIFTGFLFVYMLFSFAKKTSNSLVIRVLIFLVLIMFYSNEDMRYSLMSAAMLMWGLKNKEIIVINNIAS</sequence>
<accession>A0ABX7QAK1</accession>
<name>A0ABX7QAK1_9FLAO</name>
<feature type="transmembrane region" description="Helical" evidence="1">
    <location>
        <begin position="369"/>
        <end position="387"/>
    </location>
</feature>
<feature type="transmembrane region" description="Helical" evidence="1">
    <location>
        <begin position="212"/>
        <end position="241"/>
    </location>
</feature>
<feature type="transmembrane region" description="Helical" evidence="1">
    <location>
        <begin position="40"/>
        <end position="62"/>
    </location>
</feature>
<evidence type="ECO:0000313" key="3">
    <source>
        <dbReference type="Proteomes" id="UP000663440"/>
    </source>
</evidence>
<feature type="transmembrane region" description="Helical" evidence="1">
    <location>
        <begin position="253"/>
        <end position="276"/>
    </location>
</feature>
<feature type="transmembrane region" description="Helical" evidence="1">
    <location>
        <begin position="186"/>
        <end position="203"/>
    </location>
</feature>
<feature type="transmembrane region" description="Helical" evidence="1">
    <location>
        <begin position="297"/>
        <end position="321"/>
    </location>
</feature>
<keyword evidence="3" id="KW-1185">Reference proteome</keyword>
<dbReference type="RefSeq" id="WP_207294688.1">
    <property type="nucleotide sequence ID" value="NZ_CP071448.1"/>
</dbReference>
<reference evidence="2 3" key="1">
    <citation type="submission" date="2021-03" db="EMBL/GenBank/DDBJ databases">
        <title>Flavobacterium kribbensis sp. nov, an endophytic bacteria, isolated from soybean.</title>
        <authorList>
            <person name="Lee J."/>
            <person name="Seo J."/>
        </authorList>
    </citation>
    <scope>NUCLEOTIDE SEQUENCE [LARGE SCALE GENOMIC DNA]</scope>
    <source>
        <strain evidence="2 3">BB8</strain>
    </source>
</reference>
<protein>
    <submittedName>
        <fullName evidence="2">O-antigen ligase family protein</fullName>
    </submittedName>
</protein>
<proteinExistence type="predicted"/>
<keyword evidence="1" id="KW-0812">Transmembrane</keyword>
<gene>
    <name evidence="2" type="ORF">J0383_14310</name>
</gene>
<evidence type="ECO:0000313" key="2">
    <source>
        <dbReference type="EMBL" id="QSW87459.1"/>
    </source>
</evidence>
<dbReference type="EMBL" id="CP071448">
    <property type="protein sequence ID" value="QSW87459.1"/>
    <property type="molecule type" value="Genomic_DNA"/>
</dbReference>
<feature type="transmembrane region" description="Helical" evidence="1">
    <location>
        <begin position="97"/>
        <end position="114"/>
    </location>
</feature>
<feature type="transmembrane region" description="Helical" evidence="1">
    <location>
        <begin position="126"/>
        <end position="151"/>
    </location>
</feature>
<feature type="transmembrane region" description="Helical" evidence="1">
    <location>
        <begin position="12"/>
        <end position="28"/>
    </location>
</feature>
<keyword evidence="1" id="KW-0472">Membrane</keyword>